<accession>A0ACB8USM9</accession>
<dbReference type="EMBL" id="JALBCA010000084">
    <property type="protein sequence ID" value="KAI2383755.1"/>
    <property type="molecule type" value="Genomic_DNA"/>
</dbReference>
<name>A0ACB8USM9_9EURO</name>
<evidence type="ECO:0000313" key="1">
    <source>
        <dbReference type="EMBL" id="KAI2383755.1"/>
    </source>
</evidence>
<organism evidence="1">
    <name type="scientific">Ophidiomyces ophidiicola</name>
    <dbReference type="NCBI Taxonomy" id="1387563"/>
    <lineage>
        <taxon>Eukaryota</taxon>
        <taxon>Fungi</taxon>
        <taxon>Dikarya</taxon>
        <taxon>Ascomycota</taxon>
        <taxon>Pezizomycotina</taxon>
        <taxon>Eurotiomycetes</taxon>
        <taxon>Eurotiomycetidae</taxon>
        <taxon>Onygenales</taxon>
        <taxon>Onygenaceae</taxon>
        <taxon>Ophidiomyces</taxon>
    </lineage>
</organism>
<proteinExistence type="predicted"/>
<reference evidence="1" key="1">
    <citation type="journal article" date="2022" name="bioRxiv">
        <title>Population genetic analysis of Ophidiomyces ophidiicola, the causative agent of snake fungal disease, indicates recent introductions to the USA.</title>
        <authorList>
            <person name="Ladner J.T."/>
            <person name="Palmer J.M."/>
            <person name="Ettinger C.L."/>
            <person name="Stajich J.E."/>
            <person name="Farrell T.M."/>
            <person name="Glorioso B.M."/>
            <person name="Lawson B."/>
            <person name="Price S.J."/>
            <person name="Stengle A.G."/>
            <person name="Grear D.A."/>
            <person name="Lorch J.M."/>
        </authorList>
    </citation>
    <scope>NUCLEOTIDE SEQUENCE</scope>
    <source>
        <strain evidence="1">NWHC 24266-5</strain>
    </source>
</reference>
<comment type="caution">
    <text evidence="1">The sequence shown here is derived from an EMBL/GenBank/DDBJ whole genome shotgun (WGS) entry which is preliminary data.</text>
</comment>
<gene>
    <name evidence="1" type="ORF">LOY88_005036</name>
</gene>
<sequence>MSRRRTTKAPTTNAVPTKRRLETDTASQRDTKRVKARPTKVAKRTKPIKKRQSQAILNSVSTSRLHTFTFGTGSSGELGLGQYRDRTYRPTPNEMLNSDSVGIIGLAAGGMHAAAITHDNRIFTWGGNDDFALGRDTTFEMKMQDIDDADSDDSEDPELNPLEATPTAIPSRFFSSDVSFVQVVAGDSATFALTADGLVYGWGTFRDSNGKLAFSIDQSGQIIQIQRSPQLIPQLKDITQLSAGTNYVLALDTSGTVYSWGNNEQYQLGHRSLSRHRSLPLLPKLVSLPKKQIAFISAGAYHAFAIDKTGNVWAWGCNNFAQTGIRQNAGDDGAVVFPPQKVESLGTGQIKLIQGGKHHSVAVSYNGKCLTWGKIDDGRTGIDIKNIPLDDTSILVEYNKPRVLLTPTALPIPNCSFAAAGDDHSIALTSEGTAYSWGLNNSGQCGLGPNNYKRDPEEEILTATAIGCDALRGKRICWAGAGGQYSIIASETSPEPSEAHANGTS</sequence>
<protein>
    <submittedName>
        <fullName evidence="1">Uncharacterized protein</fullName>
    </submittedName>
</protein>